<dbReference type="InterPro" id="IPR029068">
    <property type="entry name" value="Glyas_Bleomycin-R_OHBP_Dase"/>
</dbReference>
<gene>
    <name evidence="2" type="ORF">KVT40_004001</name>
</gene>
<dbReference type="Pfam" id="PF13468">
    <property type="entry name" value="Glyoxalase_3"/>
    <property type="match status" value="1"/>
</dbReference>
<name>A0A8K0L4R2_9PEZI</name>
<dbReference type="Proteomes" id="UP000809789">
    <property type="component" value="Unassembled WGS sequence"/>
</dbReference>
<sequence length="276" mass="30321">MAPKIDHIIVGLPYSDLQSLPTWLTDNFTIAPGGRHADGKTENKLIIFKDGSYIELIAFINDDPENKKGHWWGQHGSGYIDCALTSNGAEDVHEVNKRIDRAETGLDAVKYQDPRAGGRIKPDGVEIKWKVTFPENVRRGEVPFWCHDVTPRELRVPKDEKLTTHPSGVLGVGQLDLVVPSNKLGAFKKFYSALVDSDGNTGGGSVTWGIDAVNKDEGVYSPKVRINADKAEDGTHAAIAKLTLLTDTKGEGESREPLIEKLGGVEMRIEFTHGRQ</sequence>
<organism evidence="2 3">
    <name type="scientific">Elsinoe batatas</name>
    <dbReference type="NCBI Taxonomy" id="2601811"/>
    <lineage>
        <taxon>Eukaryota</taxon>
        <taxon>Fungi</taxon>
        <taxon>Dikarya</taxon>
        <taxon>Ascomycota</taxon>
        <taxon>Pezizomycotina</taxon>
        <taxon>Dothideomycetes</taxon>
        <taxon>Dothideomycetidae</taxon>
        <taxon>Myriangiales</taxon>
        <taxon>Elsinoaceae</taxon>
        <taxon>Elsinoe</taxon>
    </lineage>
</organism>
<dbReference type="SUPFAM" id="SSF54593">
    <property type="entry name" value="Glyoxalase/Bleomycin resistance protein/Dihydroxybiphenyl dioxygenase"/>
    <property type="match status" value="1"/>
</dbReference>
<evidence type="ECO:0000313" key="3">
    <source>
        <dbReference type="Proteomes" id="UP000809789"/>
    </source>
</evidence>
<reference evidence="2" key="1">
    <citation type="submission" date="2021-07" db="EMBL/GenBank/DDBJ databases">
        <title>Elsinoe batatas strain:CRI-CJ2 Genome sequencing and assembly.</title>
        <authorList>
            <person name="Huang L."/>
        </authorList>
    </citation>
    <scope>NUCLEOTIDE SEQUENCE</scope>
    <source>
        <strain evidence="2">CRI-CJ2</strain>
    </source>
</reference>
<comment type="caution">
    <text evidence="2">The sequence shown here is derived from an EMBL/GenBank/DDBJ whole genome shotgun (WGS) entry which is preliminary data.</text>
</comment>
<keyword evidence="3" id="KW-1185">Reference proteome</keyword>
<dbReference type="PANTHER" id="PTHR40265:SF1">
    <property type="entry name" value="GLYOXALASE-LIKE DOMAIN-CONTAINING PROTEIN"/>
    <property type="match status" value="1"/>
</dbReference>
<feature type="domain" description="Glyoxalase-like" evidence="1">
    <location>
        <begin position="5"/>
        <end position="182"/>
    </location>
</feature>
<accession>A0A8K0L4R2</accession>
<evidence type="ECO:0000259" key="1">
    <source>
        <dbReference type="Pfam" id="PF13468"/>
    </source>
</evidence>
<dbReference type="EMBL" id="JAESVG020000004">
    <property type="protein sequence ID" value="KAG8628128.1"/>
    <property type="molecule type" value="Genomic_DNA"/>
</dbReference>
<dbReference type="OrthoDB" id="408973at2759"/>
<dbReference type="Gene3D" id="3.10.180.10">
    <property type="entry name" value="2,3-Dihydroxybiphenyl 1,2-Dioxygenase, domain 1"/>
    <property type="match status" value="1"/>
</dbReference>
<dbReference type="AlphaFoldDB" id="A0A8K0L4R2"/>
<proteinExistence type="predicted"/>
<protein>
    <recommendedName>
        <fullName evidence="1">Glyoxalase-like domain-containing protein</fullName>
    </recommendedName>
</protein>
<evidence type="ECO:0000313" key="2">
    <source>
        <dbReference type="EMBL" id="KAG8628128.1"/>
    </source>
</evidence>
<dbReference type="InterPro" id="IPR025870">
    <property type="entry name" value="Glyoxalase-like_dom"/>
</dbReference>
<dbReference type="PANTHER" id="PTHR40265">
    <property type="entry name" value="BLL2707 PROTEIN"/>
    <property type="match status" value="1"/>
</dbReference>